<evidence type="ECO:0000256" key="1">
    <source>
        <dbReference type="SAM" id="SignalP"/>
    </source>
</evidence>
<keyword evidence="1" id="KW-0732">Signal</keyword>
<gene>
    <name evidence="2" type="ORF">J0H12_05845</name>
</gene>
<name>A0A8J7PRM4_9PROT</name>
<evidence type="ECO:0000313" key="3">
    <source>
        <dbReference type="Proteomes" id="UP000664414"/>
    </source>
</evidence>
<proteinExistence type="predicted"/>
<evidence type="ECO:0008006" key="4">
    <source>
        <dbReference type="Google" id="ProtNLM"/>
    </source>
</evidence>
<dbReference type="AlphaFoldDB" id="A0A8J7PRM4"/>
<sequence>MKILKFFSLLLILTNLSDIAISSASSSSSESTRDIRREISLGERIDTTADAFNADPNSSTLVNFLKAVANYANFLEGADRLGSTVGVDKHAVCKDAIQRVQHLRGGALLHVDPAKIITTSGGERAQLDVVWVSGKDVYVYDFKFGGAKSDTFQRKKYERALTERYPGRTIHKLIEIHPRN</sequence>
<dbReference type="EMBL" id="JAFKGL010000023">
    <property type="protein sequence ID" value="MBN9413427.1"/>
    <property type="molecule type" value="Genomic_DNA"/>
</dbReference>
<feature type="chain" id="PRO_5035267755" description="PD-(D/E)XK endonuclease-like domain-containing protein" evidence="1">
    <location>
        <begin position="21"/>
        <end position="180"/>
    </location>
</feature>
<organism evidence="2 3">
    <name type="scientific">Candidatus Paracaedimonas acanthamoebae</name>
    <dbReference type="NCBI Taxonomy" id="244581"/>
    <lineage>
        <taxon>Bacteria</taxon>
        <taxon>Pseudomonadati</taxon>
        <taxon>Pseudomonadota</taxon>
        <taxon>Alphaproteobacteria</taxon>
        <taxon>Holosporales</taxon>
        <taxon>Caedimonadaceae</taxon>
        <taxon>Candidatus Paracaedimonas</taxon>
    </lineage>
</organism>
<comment type="caution">
    <text evidence="2">The sequence shown here is derived from an EMBL/GenBank/DDBJ whole genome shotgun (WGS) entry which is preliminary data.</text>
</comment>
<accession>A0A8J7PRM4</accession>
<protein>
    <recommendedName>
        <fullName evidence="4">PD-(D/E)XK endonuclease-like domain-containing protein</fullName>
    </recommendedName>
</protein>
<dbReference type="Proteomes" id="UP000664414">
    <property type="component" value="Unassembled WGS sequence"/>
</dbReference>
<reference evidence="2" key="1">
    <citation type="submission" date="2021-02" db="EMBL/GenBank/DDBJ databases">
        <title>Thiocyanate and organic carbon inputs drive convergent selection for specific autotrophic Afipia and Thiobacillus strains within complex microbiomes.</title>
        <authorList>
            <person name="Huddy R.J."/>
            <person name="Sachdeva R."/>
            <person name="Kadzinga F."/>
            <person name="Kantor R.S."/>
            <person name="Harrison S.T.L."/>
            <person name="Banfield J.F."/>
        </authorList>
    </citation>
    <scope>NUCLEOTIDE SEQUENCE</scope>
    <source>
        <strain evidence="2">SCN18_10_11_15_R4_P_38_20</strain>
    </source>
</reference>
<evidence type="ECO:0000313" key="2">
    <source>
        <dbReference type="EMBL" id="MBN9413427.1"/>
    </source>
</evidence>
<feature type="signal peptide" evidence="1">
    <location>
        <begin position="1"/>
        <end position="20"/>
    </location>
</feature>